<keyword evidence="8" id="KW-0472">Membrane</keyword>
<keyword evidence="17" id="KW-1185">Reference proteome</keyword>
<feature type="signal peptide" evidence="15">
    <location>
        <begin position="1"/>
        <end position="20"/>
    </location>
</feature>
<dbReference type="STRING" id="542762.A0A4S4EGU9"/>
<reference evidence="16 17" key="1">
    <citation type="journal article" date="2018" name="Proc. Natl. Acad. Sci. U.S.A.">
        <title>Draft genome sequence of Camellia sinensis var. sinensis provides insights into the evolution of the tea genome and tea quality.</title>
        <authorList>
            <person name="Wei C."/>
            <person name="Yang H."/>
            <person name="Wang S."/>
            <person name="Zhao J."/>
            <person name="Liu C."/>
            <person name="Gao L."/>
            <person name="Xia E."/>
            <person name="Lu Y."/>
            <person name="Tai Y."/>
            <person name="She G."/>
            <person name="Sun J."/>
            <person name="Cao H."/>
            <person name="Tong W."/>
            <person name="Gao Q."/>
            <person name="Li Y."/>
            <person name="Deng W."/>
            <person name="Jiang X."/>
            <person name="Wang W."/>
            <person name="Chen Q."/>
            <person name="Zhang S."/>
            <person name="Li H."/>
            <person name="Wu J."/>
            <person name="Wang P."/>
            <person name="Li P."/>
            <person name="Shi C."/>
            <person name="Zheng F."/>
            <person name="Jian J."/>
            <person name="Huang B."/>
            <person name="Shan D."/>
            <person name="Shi M."/>
            <person name="Fang C."/>
            <person name="Yue Y."/>
            <person name="Li F."/>
            <person name="Li D."/>
            <person name="Wei S."/>
            <person name="Han B."/>
            <person name="Jiang C."/>
            <person name="Yin Y."/>
            <person name="Xia T."/>
            <person name="Zhang Z."/>
            <person name="Bennetzen J.L."/>
            <person name="Zhao S."/>
            <person name="Wan X."/>
        </authorList>
    </citation>
    <scope>NUCLEOTIDE SEQUENCE [LARGE SCALE GENOMIC DNA]</scope>
    <source>
        <strain evidence="17">cv. Shuchazao</strain>
        <tissue evidence="16">Leaf</tissue>
    </source>
</reference>
<evidence type="ECO:0000256" key="7">
    <source>
        <dbReference type="ARBA" id="ARBA00022801"/>
    </source>
</evidence>
<dbReference type="EMBL" id="SDRB02004579">
    <property type="protein sequence ID" value="THG15693.1"/>
    <property type="molecule type" value="Genomic_DNA"/>
</dbReference>
<evidence type="ECO:0000256" key="4">
    <source>
        <dbReference type="ARBA" id="ARBA00013040"/>
    </source>
</evidence>
<dbReference type="InterPro" id="IPR000560">
    <property type="entry name" value="His_Pase_clade-2"/>
</dbReference>
<evidence type="ECO:0000256" key="2">
    <source>
        <dbReference type="ARBA" id="ARBA00008422"/>
    </source>
</evidence>
<dbReference type="SUPFAM" id="SSF53254">
    <property type="entry name" value="Phosphoglycerate mutase-like"/>
    <property type="match status" value="1"/>
</dbReference>
<comment type="catalytic activity">
    <reaction evidence="10">
        <text>1D-myo-inositol 1,2,5,6-tetrakisphosphate + H2O = 1D-myo-inositol 1,2,6-trisphosphate + phosphate</text>
        <dbReference type="Rhea" id="RHEA:77119"/>
        <dbReference type="ChEBI" id="CHEBI:15377"/>
        <dbReference type="ChEBI" id="CHEBI:43474"/>
        <dbReference type="ChEBI" id="CHEBI:195535"/>
        <dbReference type="ChEBI" id="CHEBI:195537"/>
        <dbReference type="EC" id="3.1.3.62"/>
    </reaction>
    <physiologicalReaction direction="left-to-right" evidence="10">
        <dbReference type="Rhea" id="RHEA:77120"/>
    </physiologicalReaction>
</comment>
<comment type="subcellular location">
    <subcellularLocation>
        <location evidence="1">Membrane</location>
    </subcellularLocation>
</comment>
<accession>A0A4S4EGU9</accession>
<dbReference type="CDD" id="cd07061">
    <property type="entry name" value="HP_HAP_like"/>
    <property type="match status" value="1"/>
</dbReference>
<evidence type="ECO:0000256" key="12">
    <source>
        <dbReference type="ARBA" id="ARBA00043691"/>
    </source>
</evidence>
<evidence type="ECO:0000256" key="5">
    <source>
        <dbReference type="ARBA" id="ARBA00018097"/>
    </source>
</evidence>
<evidence type="ECO:0000256" key="9">
    <source>
        <dbReference type="ARBA" id="ARBA00031642"/>
    </source>
</evidence>
<gene>
    <name evidence="16" type="ORF">TEA_021650</name>
</gene>
<comment type="catalytic activity">
    <reaction evidence="11">
        <text>1D-myo-inositol 1,2,4,5,6-pentakisphosphate + H2O = 1D-myo-inositol 1,2,5,6-tetrakisphosphate + phosphate</text>
        <dbReference type="Rhea" id="RHEA:77115"/>
        <dbReference type="ChEBI" id="CHEBI:15377"/>
        <dbReference type="ChEBI" id="CHEBI:43474"/>
        <dbReference type="ChEBI" id="CHEBI:57798"/>
        <dbReference type="ChEBI" id="CHEBI:195535"/>
        <dbReference type="EC" id="3.1.3.62"/>
    </reaction>
    <physiologicalReaction direction="left-to-right" evidence="11">
        <dbReference type="Rhea" id="RHEA:77116"/>
    </physiologicalReaction>
</comment>
<comment type="catalytic activity">
    <reaction evidence="12">
        <text>1D-myo-inositol hexakisphosphate + H2O = 1D-myo-inositol 1,2,4,5,6-pentakisphosphate + phosphate</text>
        <dbReference type="Rhea" id="RHEA:16989"/>
        <dbReference type="ChEBI" id="CHEBI:15377"/>
        <dbReference type="ChEBI" id="CHEBI:43474"/>
        <dbReference type="ChEBI" id="CHEBI:57798"/>
        <dbReference type="ChEBI" id="CHEBI:58130"/>
        <dbReference type="EC" id="3.1.3.62"/>
    </reaction>
    <physiologicalReaction direction="left-to-right" evidence="12">
        <dbReference type="Rhea" id="RHEA:16990"/>
    </physiologicalReaction>
</comment>
<feature type="compositionally biased region" description="Polar residues" evidence="14">
    <location>
        <begin position="424"/>
        <end position="438"/>
    </location>
</feature>
<dbReference type="Gene3D" id="3.40.50.1240">
    <property type="entry name" value="Phosphoglycerate mutase-like"/>
    <property type="match status" value="2"/>
</dbReference>
<evidence type="ECO:0000256" key="1">
    <source>
        <dbReference type="ARBA" id="ARBA00004370"/>
    </source>
</evidence>
<proteinExistence type="inferred from homology"/>
<evidence type="ECO:0000256" key="15">
    <source>
        <dbReference type="SAM" id="SignalP"/>
    </source>
</evidence>
<protein>
    <recommendedName>
        <fullName evidence="5">Multiple inositol polyphosphate phosphatase 1</fullName>
        <ecNumber evidence="4">3.1.3.62</ecNumber>
        <ecNumber evidence="3">3.1.3.80</ecNumber>
    </recommendedName>
    <alternativeName>
        <fullName evidence="9">2,3-bisphosphoglycerate 3-phosphatase</fullName>
    </alternativeName>
</protein>
<comment type="similarity">
    <text evidence="2">Belongs to the histidine acid phosphatase family. MINPP1 subfamily.</text>
</comment>
<name>A0A4S4EGU9_CAMSN</name>
<dbReference type="GO" id="GO:0003993">
    <property type="term" value="F:acid phosphatase activity"/>
    <property type="evidence" value="ECO:0007669"/>
    <property type="project" value="TreeGrafter"/>
</dbReference>
<sequence>MEEASLMVLLLSALLLHSIADDGAFDLRQHVSTVTRYGVVNNITDNSFVPSNIPDQCTPIHLNLVNFGTSGREAVKDNYLAVAYQIKILVSQVRHGTRAPTKEMLNDLALHMEILLQDAKEQKLALQKVPAWFRGWKSPWQGKLKGGELISEGEDELYNLGIRTRDKFPQLFNEDYHPNVYAIRATQAYRKSQEPTVLKLKEPALDEITHALVRRYNLNFTRQDTSSLWFLYKQEASLLNITDQACALFTPSEAYRKSQEPTVLKLKEPALDEITHALVRCYNLNFTRQDTSSLWFLYKKEASLLNITDQVCALFSPSEVVLLEWTYDLELFILKGYGNALNYQMGVPLLEDVVQSMEQAIMAKEEEHAPGSYEKARLRFAHAETTRQKHPTCTETQRQQLTKPQANFKSPMHQDRNTPAGASPLQQPEDSSNPMSAA</sequence>
<dbReference type="InterPro" id="IPR029033">
    <property type="entry name" value="His_PPase_superfam"/>
</dbReference>
<dbReference type="GO" id="GO:0052745">
    <property type="term" value="F:inositol phosphate phosphatase activity"/>
    <property type="evidence" value="ECO:0007669"/>
    <property type="project" value="TreeGrafter"/>
</dbReference>
<keyword evidence="7" id="KW-0378">Hydrolase</keyword>
<feature type="chain" id="PRO_5020712968" description="Multiple inositol polyphosphate phosphatase 1" evidence="15">
    <location>
        <begin position="21"/>
        <end position="438"/>
    </location>
</feature>
<comment type="catalytic activity">
    <reaction evidence="13">
        <text>(2R)-2,3-bisphosphoglycerate + H2O = (2R)-2-phosphoglycerate + phosphate</text>
        <dbReference type="Rhea" id="RHEA:27381"/>
        <dbReference type="ChEBI" id="CHEBI:15377"/>
        <dbReference type="ChEBI" id="CHEBI:43474"/>
        <dbReference type="ChEBI" id="CHEBI:58248"/>
        <dbReference type="ChEBI" id="CHEBI:58289"/>
        <dbReference type="EC" id="3.1.3.80"/>
    </reaction>
    <physiologicalReaction direction="left-to-right" evidence="13">
        <dbReference type="Rhea" id="RHEA:27382"/>
    </physiologicalReaction>
</comment>
<evidence type="ECO:0000256" key="13">
    <source>
        <dbReference type="ARBA" id="ARBA00043832"/>
    </source>
</evidence>
<evidence type="ECO:0000313" key="16">
    <source>
        <dbReference type="EMBL" id="THG15693.1"/>
    </source>
</evidence>
<dbReference type="AlphaFoldDB" id="A0A4S4EGU9"/>
<dbReference type="Pfam" id="PF00328">
    <property type="entry name" value="His_Phos_2"/>
    <property type="match status" value="2"/>
</dbReference>
<evidence type="ECO:0000256" key="14">
    <source>
        <dbReference type="SAM" id="MobiDB-lite"/>
    </source>
</evidence>
<dbReference type="PANTHER" id="PTHR20963">
    <property type="entry name" value="MULTIPLE INOSITOL POLYPHOSPHATE PHOSPHATASE-RELATED"/>
    <property type="match status" value="1"/>
</dbReference>
<evidence type="ECO:0000256" key="11">
    <source>
        <dbReference type="ARBA" id="ARBA00043671"/>
    </source>
</evidence>
<evidence type="ECO:0000256" key="10">
    <source>
        <dbReference type="ARBA" id="ARBA00043668"/>
    </source>
</evidence>
<evidence type="ECO:0000313" key="17">
    <source>
        <dbReference type="Proteomes" id="UP000306102"/>
    </source>
</evidence>
<feature type="region of interest" description="Disordered" evidence="14">
    <location>
        <begin position="384"/>
        <end position="438"/>
    </location>
</feature>
<comment type="caution">
    <text evidence="16">The sequence shown here is derived from an EMBL/GenBank/DDBJ whole genome shotgun (WGS) entry which is preliminary data.</text>
</comment>
<evidence type="ECO:0000256" key="3">
    <source>
        <dbReference type="ARBA" id="ARBA00012976"/>
    </source>
</evidence>
<dbReference type="Proteomes" id="UP000306102">
    <property type="component" value="Unassembled WGS sequence"/>
</dbReference>
<dbReference type="PANTHER" id="PTHR20963:SF8">
    <property type="entry name" value="MULTIPLE INOSITOL POLYPHOSPHATE PHOSPHATASE 1"/>
    <property type="match status" value="1"/>
</dbReference>
<dbReference type="GO" id="GO:0034417">
    <property type="term" value="F:bisphosphoglycerate 3-phosphatase activity"/>
    <property type="evidence" value="ECO:0007669"/>
    <property type="project" value="UniProtKB-EC"/>
</dbReference>
<dbReference type="GO" id="GO:0016020">
    <property type="term" value="C:membrane"/>
    <property type="evidence" value="ECO:0007669"/>
    <property type="project" value="UniProtKB-SubCell"/>
</dbReference>
<evidence type="ECO:0000256" key="6">
    <source>
        <dbReference type="ARBA" id="ARBA00022729"/>
    </source>
</evidence>
<evidence type="ECO:0000256" key="8">
    <source>
        <dbReference type="ARBA" id="ARBA00023136"/>
    </source>
</evidence>
<dbReference type="EC" id="3.1.3.80" evidence="3"/>
<feature type="compositionally biased region" description="Polar residues" evidence="14">
    <location>
        <begin position="391"/>
        <end position="408"/>
    </location>
</feature>
<keyword evidence="6 15" id="KW-0732">Signal</keyword>
<dbReference type="EC" id="3.1.3.62" evidence="4"/>
<organism evidence="16 17">
    <name type="scientific">Camellia sinensis var. sinensis</name>
    <name type="common">China tea</name>
    <dbReference type="NCBI Taxonomy" id="542762"/>
    <lineage>
        <taxon>Eukaryota</taxon>
        <taxon>Viridiplantae</taxon>
        <taxon>Streptophyta</taxon>
        <taxon>Embryophyta</taxon>
        <taxon>Tracheophyta</taxon>
        <taxon>Spermatophyta</taxon>
        <taxon>Magnoliopsida</taxon>
        <taxon>eudicotyledons</taxon>
        <taxon>Gunneridae</taxon>
        <taxon>Pentapetalae</taxon>
        <taxon>asterids</taxon>
        <taxon>Ericales</taxon>
        <taxon>Theaceae</taxon>
        <taxon>Camellia</taxon>
    </lineage>
</organism>